<feature type="compositionally biased region" description="Polar residues" evidence="4">
    <location>
        <begin position="55"/>
        <end position="75"/>
    </location>
</feature>
<dbReference type="SUPFAM" id="SSF101148">
    <property type="entry name" value="Plant invertase/pectin methylesterase inhibitor"/>
    <property type="match status" value="1"/>
</dbReference>
<dbReference type="Proteomes" id="UP000790787">
    <property type="component" value="Chromosome 14"/>
</dbReference>
<feature type="chain" id="PRO_5010302983" evidence="5">
    <location>
        <begin position="18"/>
        <end position="292"/>
    </location>
</feature>
<feature type="signal peptide" evidence="5">
    <location>
        <begin position="1"/>
        <end position="17"/>
    </location>
</feature>
<dbReference type="CDD" id="cd15800">
    <property type="entry name" value="PMEI-like_2"/>
    <property type="match status" value="1"/>
</dbReference>
<dbReference type="OMA" id="VCAENYD"/>
<dbReference type="NCBIfam" id="TIGR01614">
    <property type="entry name" value="PME_inhib"/>
    <property type="match status" value="1"/>
</dbReference>
<dbReference type="InterPro" id="IPR006501">
    <property type="entry name" value="Pectinesterase_inhib_dom"/>
</dbReference>
<feature type="region of interest" description="Disordered" evidence="4">
    <location>
        <begin position="20"/>
        <end position="142"/>
    </location>
</feature>
<dbReference type="PANTHER" id="PTHR36710">
    <property type="entry name" value="PECTINESTERASE INHIBITOR-LIKE"/>
    <property type="match status" value="1"/>
</dbReference>
<comment type="similarity">
    <text evidence="3">Belongs to the PMEI family.</text>
</comment>
<evidence type="ECO:0000259" key="6">
    <source>
        <dbReference type="SMART" id="SM00856"/>
    </source>
</evidence>
<dbReference type="InterPro" id="IPR052421">
    <property type="entry name" value="PCW_Enzyme_Inhibitor"/>
</dbReference>
<dbReference type="RefSeq" id="XP_016489692.1">
    <property type="nucleotide sequence ID" value="XM_016634206.2"/>
</dbReference>
<evidence type="ECO:0000256" key="4">
    <source>
        <dbReference type="SAM" id="MobiDB-lite"/>
    </source>
</evidence>
<feature type="domain" description="Pectinesterase inhibitor" evidence="6">
    <location>
        <begin position="143"/>
        <end position="286"/>
    </location>
</feature>
<dbReference type="GO" id="GO:0030599">
    <property type="term" value="F:pectinesterase activity"/>
    <property type="evidence" value="ECO:0000318"/>
    <property type="project" value="GO_Central"/>
</dbReference>
<evidence type="ECO:0000313" key="7">
    <source>
        <dbReference type="Proteomes" id="UP000790787"/>
    </source>
</evidence>
<keyword evidence="7" id="KW-1185">Reference proteome</keyword>
<dbReference type="KEGG" id="nta:107809549"/>
<keyword evidence="1 5" id="KW-0732">Signal</keyword>
<feature type="compositionally biased region" description="Polar residues" evidence="4">
    <location>
        <begin position="20"/>
        <end position="32"/>
    </location>
</feature>
<accession>A0A1S4BLI2</accession>
<dbReference type="STRING" id="4097.A0A1S4BLI2"/>
<dbReference type="RefSeq" id="XP_016489692.1">
    <property type="nucleotide sequence ID" value="XM_016634206.1"/>
</dbReference>
<dbReference type="SMART" id="SM00856">
    <property type="entry name" value="PMEI"/>
    <property type="match status" value="1"/>
</dbReference>
<gene>
    <name evidence="8" type="primary">LOC107809549</name>
</gene>
<proteinExistence type="inferred from homology"/>
<dbReference type="Gene3D" id="1.20.140.40">
    <property type="entry name" value="Invertase/pectin methylesterase inhibitor family protein"/>
    <property type="match status" value="1"/>
</dbReference>
<name>A0A1S4BLI2_TOBAC</name>
<protein>
    <submittedName>
        <fullName evidence="8">LisH domain-containing protein C1711.05-like</fullName>
    </submittedName>
    <submittedName>
        <fullName evidence="8">Uncharacterized protein LOC107809549</fullName>
    </submittedName>
</protein>
<dbReference type="InterPro" id="IPR035513">
    <property type="entry name" value="Invertase/methylesterase_inhib"/>
</dbReference>
<dbReference type="AlphaFoldDB" id="A0A1S4BLI2"/>
<evidence type="ECO:0000313" key="8">
    <source>
        <dbReference type="RefSeq" id="XP_016489692.1"/>
    </source>
</evidence>
<dbReference type="GeneID" id="107809549"/>
<dbReference type="Pfam" id="PF04043">
    <property type="entry name" value="PMEI"/>
    <property type="match status" value="1"/>
</dbReference>
<evidence type="ECO:0000256" key="1">
    <source>
        <dbReference type="ARBA" id="ARBA00022729"/>
    </source>
</evidence>
<feature type="compositionally biased region" description="Low complexity" evidence="4">
    <location>
        <begin position="98"/>
        <end position="132"/>
    </location>
</feature>
<reference evidence="7" key="1">
    <citation type="journal article" date="2014" name="Nat. Commun.">
        <title>The tobacco genome sequence and its comparison with those of tomato and potato.</title>
        <authorList>
            <person name="Sierro N."/>
            <person name="Battey J.N."/>
            <person name="Ouadi S."/>
            <person name="Bakaher N."/>
            <person name="Bovet L."/>
            <person name="Willig A."/>
            <person name="Goepfert S."/>
            <person name="Peitsch M.C."/>
            <person name="Ivanov N.V."/>
        </authorList>
    </citation>
    <scope>NUCLEOTIDE SEQUENCE [LARGE SCALE GENOMIC DNA]</scope>
</reference>
<dbReference type="GO" id="GO:0046910">
    <property type="term" value="F:pectinesterase inhibitor activity"/>
    <property type="evidence" value="ECO:0000318"/>
    <property type="project" value="GO_Central"/>
</dbReference>
<evidence type="ECO:0000256" key="5">
    <source>
        <dbReference type="SAM" id="SignalP"/>
    </source>
</evidence>
<reference evidence="8" key="2">
    <citation type="submission" date="2025-08" db="UniProtKB">
        <authorList>
            <consortium name="RefSeq"/>
        </authorList>
    </citation>
    <scope>IDENTIFICATION</scope>
    <source>
        <tissue evidence="8">Leaf</tissue>
    </source>
</reference>
<dbReference type="PANTHER" id="PTHR36710:SF18">
    <property type="entry name" value="PECTINESTERASE INHIBITOR 5-RELATED"/>
    <property type="match status" value="1"/>
</dbReference>
<sequence>MEPIFLCLFFLFTLTSAQSIDSSPNMQPTASSPKPKVNSLISHSSYPPGYEHSAISPSSETESVNSETASYSHSGISFPPSDAPSLSPSKSELESESESSSFEPSEFSSISTDSISSSDQAAASGLSSSLMSNTQNDDGASANHDTTIKKICDNTDYPDLCTATVAPFMRGSAVNVQKVLEVAMKASDQFAKLGFAAAKRASESPAIPPNTKKMLKTCLDSWDTVLYNYEQAIEALRIHDSGRMSTMLSAAITDISDCEDAFEGVISPLIEYGEKMIKMTSMCLAIVSQIAS</sequence>
<evidence type="ECO:0000256" key="2">
    <source>
        <dbReference type="ARBA" id="ARBA00023157"/>
    </source>
</evidence>
<organism evidence="7 8">
    <name type="scientific">Nicotiana tabacum</name>
    <name type="common">Common tobacco</name>
    <dbReference type="NCBI Taxonomy" id="4097"/>
    <lineage>
        <taxon>Eukaryota</taxon>
        <taxon>Viridiplantae</taxon>
        <taxon>Streptophyta</taxon>
        <taxon>Embryophyta</taxon>
        <taxon>Tracheophyta</taxon>
        <taxon>Spermatophyta</taxon>
        <taxon>Magnoliopsida</taxon>
        <taxon>eudicotyledons</taxon>
        <taxon>Gunneridae</taxon>
        <taxon>Pentapetalae</taxon>
        <taxon>asterids</taxon>
        <taxon>lamiids</taxon>
        <taxon>Solanales</taxon>
        <taxon>Solanaceae</taxon>
        <taxon>Nicotianoideae</taxon>
        <taxon>Nicotianeae</taxon>
        <taxon>Nicotiana</taxon>
    </lineage>
</organism>
<evidence type="ECO:0000256" key="3">
    <source>
        <dbReference type="ARBA" id="ARBA00038471"/>
    </source>
</evidence>
<dbReference type="PaxDb" id="4097-A0A1S4BLI2"/>
<keyword evidence="2" id="KW-1015">Disulfide bond</keyword>
<dbReference type="OrthoDB" id="770764at2759"/>